<accession>A0A914XQC1</accession>
<dbReference type="InterPro" id="IPR041076">
    <property type="entry name" value="DUF5614"/>
</dbReference>
<dbReference type="InterPro" id="IPR010733">
    <property type="entry name" value="DUF1308"/>
</dbReference>
<dbReference type="Pfam" id="PF18474">
    <property type="entry name" value="DUF5614"/>
    <property type="match status" value="1"/>
</dbReference>
<evidence type="ECO:0000256" key="2">
    <source>
        <dbReference type="SAM" id="MobiDB-lite"/>
    </source>
</evidence>
<evidence type="ECO:0000259" key="3">
    <source>
        <dbReference type="Pfam" id="PF07000"/>
    </source>
</evidence>
<comment type="similarity">
    <text evidence="1">Belongs to the UPF0415 family.</text>
</comment>
<feature type="region of interest" description="Disordered" evidence="2">
    <location>
        <begin position="197"/>
        <end position="251"/>
    </location>
</feature>
<dbReference type="PANTHER" id="PTHR13379:SF0">
    <property type="entry name" value="UPF0415 PROTEIN C7ORF25"/>
    <property type="match status" value="1"/>
</dbReference>
<proteinExistence type="inferred from homology"/>
<evidence type="ECO:0000313" key="5">
    <source>
        <dbReference type="Proteomes" id="UP000887566"/>
    </source>
</evidence>
<evidence type="ECO:0000256" key="1">
    <source>
        <dbReference type="ARBA" id="ARBA00006588"/>
    </source>
</evidence>
<feature type="compositionally biased region" description="Acidic residues" evidence="2">
    <location>
        <begin position="205"/>
        <end position="246"/>
    </location>
</feature>
<dbReference type="WBParaSite" id="PSAMB.scaffold9703size4713.g32671.t1">
    <property type="protein sequence ID" value="PSAMB.scaffold9703size4713.g32671.t1"/>
    <property type="gene ID" value="PSAMB.scaffold9703size4713.g32671"/>
</dbReference>
<dbReference type="PANTHER" id="PTHR13379">
    <property type="entry name" value="UNCHARACTERIZED DUF1308"/>
    <property type="match status" value="1"/>
</dbReference>
<dbReference type="Pfam" id="PF07000">
    <property type="entry name" value="DUF1308"/>
    <property type="match status" value="1"/>
</dbReference>
<dbReference type="Proteomes" id="UP000887566">
    <property type="component" value="Unplaced"/>
</dbReference>
<reference evidence="6" key="1">
    <citation type="submission" date="2022-11" db="UniProtKB">
        <authorList>
            <consortium name="WormBaseParasite"/>
        </authorList>
    </citation>
    <scope>IDENTIFICATION</scope>
</reference>
<dbReference type="AlphaFoldDB" id="A0A914XQC1"/>
<feature type="domain" description="DUF5614" evidence="4">
    <location>
        <begin position="13"/>
        <end position="218"/>
    </location>
</feature>
<evidence type="ECO:0000313" key="6">
    <source>
        <dbReference type="WBParaSite" id="PSAMB.scaffold9703size4713.g32671.t1"/>
    </source>
</evidence>
<evidence type="ECO:0000259" key="4">
    <source>
        <dbReference type="Pfam" id="PF18474"/>
    </source>
</evidence>
<protein>
    <submittedName>
        <fullName evidence="6">DUF1308 domain-containing protein</fullName>
    </submittedName>
</protein>
<sequence length="438" mass="47744">MAASKNAADENLQPLLQSRLDEAAALLNECETVFKNVAGVGKLRGKIRAELQFLHELKDKPSGLLAKHLETSNVIHFRGILLAAERANGCVAVLKSFPRAGSRAKLDVDLVVADGAQWIKVISRSPRSLFLELVGANSGSGRSIIDQGRDYVGTAKNYPHLFRSPKVTFEFIAGLPDRLADELRELGIDVVGSEIPICELGAPPESDDDSDEDVDDEEQNSSADEEGSGEDDVEDEDDENDEDDTLPPEGYHTINLDITAVFVMVSALTHAGGANFKFREPLLDSQAVIERQKPALPPVLNAVQGKRLIICQTAYDSVRSILSTVAGENERKRADELLKRVEIVEDRTSARAAALKLSDKVSNRAKVIFGAGDYYKAVTMTANRHFVQAASHQGTHFAVILHDSRALSEQKQARATPLFNNNTVEKSTLPNISVPRDS</sequence>
<keyword evidence="5" id="KW-1185">Reference proteome</keyword>
<name>A0A914XQC1_9BILA</name>
<organism evidence="5 6">
    <name type="scientific">Plectus sambesii</name>
    <dbReference type="NCBI Taxonomy" id="2011161"/>
    <lineage>
        <taxon>Eukaryota</taxon>
        <taxon>Metazoa</taxon>
        <taxon>Ecdysozoa</taxon>
        <taxon>Nematoda</taxon>
        <taxon>Chromadorea</taxon>
        <taxon>Plectida</taxon>
        <taxon>Plectina</taxon>
        <taxon>Plectoidea</taxon>
        <taxon>Plectidae</taxon>
        <taxon>Plectus</taxon>
    </lineage>
</organism>
<feature type="domain" description="DUF1308" evidence="3">
    <location>
        <begin position="254"/>
        <end position="416"/>
    </location>
</feature>